<evidence type="ECO:0000256" key="5">
    <source>
        <dbReference type="ARBA" id="ARBA00022989"/>
    </source>
</evidence>
<dbReference type="AlphaFoldDB" id="A0A4R5KBZ1"/>
<comment type="subcellular location">
    <subcellularLocation>
        <location evidence="1 7">Cell membrane</location>
        <topology evidence="1 7">Multi-pass membrane protein</topology>
    </subcellularLocation>
</comment>
<feature type="domain" description="ABC transmembrane type-1" evidence="9">
    <location>
        <begin position="103"/>
        <end position="316"/>
    </location>
</feature>
<dbReference type="PROSITE" id="PS50928">
    <property type="entry name" value="ABC_TM1"/>
    <property type="match status" value="1"/>
</dbReference>
<sequence length="326" mass="35369">MDNAMTQRELASPRAGGPEPSAITRSAIAESRTRSRRSGTGARAPWWFLLPALAVFTLIVVIPSWRGAFYALTNWDGLSPQFDFVGFENFVRVFKDSAAGASILNTMLYAVGVMVVQNFIGLLLALGVNSAIRSRNWLRVLFFAPAVVTPLVVANLWQYILAPEGALNTALRAVGLDFLAQDWLGNAQLALPAIISVVVWQFAGYSMVIFLAGLQSIPEDVYEAASLDGAGSFKTFWNITRPLLAPSMTINLMLSLIGGLKLFDQVLIMTQGGPGSATESLSTIAYKDAFQFQQFGYSTALTLVLTAFVAVASLIQFTLLRRGENK</sequence>
<evidence type="ECO:0000256" key="1">
    <source>
        <dbReference type="ARBA" id="ARBA00004651"/>
    </source>
</evidence>
<dbReference type="Pfam" id="PF00528">
    <property type="entry name" value="BPD_transp_1"/>
    <property type="match status" value="1"/>
</dbReference>
<keyword evidence="3" id="KW-1003">Cell membrane</keyword>
<dbReference type="OrthoDB" id="5174895at2"/>
<keyword evidence="2 7" id="KW-0813">Transport</keyword>
<dbReference type="GO" id="GO:0055085">
    <property type="term" value="P:transmembrane transport"/>
    <property type="evidence" value="ECO:0007669"/>
    <property type="project" value="InterPro"/>
</dbReference>
<dbReference type="InterPro" id="IPR035906">
    <property type="entry name" value="MetI-like_sf"/>
</dbReference>
<feature type="transmembrane region" description="Helical" evidence="7">
    <location>
        <begin position="189"/>
        <end position="212"/>
    </location>
</feature>
<proteinExistence type="inferred from homology"/>
<evidence type="ECO:0000256" key="3">
    <source>
        <dbReference type="ARBA" id="ARBA00022475"/>
    </source>
</evidence>
<dbReference type="SUPFAM" id="SSF161098">
    <property type="entry name" value="MetI-like"/>
    <property type="match status" value="1"/>
</dbReference>
<organism evidence="10 11">
    <name type="scientific">Arthrobacter terricola</name>
    <dbReference type="NCBI Taxonomy" id="2547396"/>
    <lineage>
        <taxon>Bacteria</taxon>
        <taxon>Bacillati</taxon>
        <taxon>Actinomycetota</taxon>
        <taxon>Actinomycetes</taxon>
        <taxon>Micrococcales</taxon>
        <taxon>Micrococcaceae</taxon>
        <taxon>Arthrobacter</taxon>
    </lineage>
</organism>
<dbReference type="InterPro" id="IPR051393">
    <property type="entry name" value="ABC_transporter_permease"/>
</dbReference>
<feature type="transmembrane region" description="Helical" evidence="7">
    <location>
        <begin position="295"/>
        <end position="320"/>
    </location>
</feature>
<protein>
    <submittedName>
        <fullName evidence="10">Sugar ABC transporter permease</fullName>
    </submittedName>
</protein>
<dbReference type="CDD" id="cd06261">
    <property type="entry name" value="TM_PBP2"/>
    <property type="match status" value="1"/>
</dbReference>
<evidence type="ECO:0000256" key="6">
    <source>
        <dbReference type="ARBA" id="ARBA00023136"/>
    </source>
</evidence>
<keyword evidence="4 7" id="KW-0812">Transmembrane</keyword>
<dbReference type="Gene3D" id="1.10.3720.10">
    <property type="entry name" value="MetI-like"/>
    <property type="match status" value="1"/>
</dbReference>
<evidence type="ECO:0000313" key="11">
    <source>
        <dbReference type="Proteomes" id="UP000295511"/>
    </source>
</evidence>
<dbReference type="InterPro" id="IPR000515">
    <property type="entry name" value="MetI-like"/>
</dbReference>
<evidence type="ECO:0000256" key="8">
    <source>
        <dbReference type="SAM" id="MobiDB-lite"/>
    </source>
</evidence>
<evidence type="ECO:0000313" key="10">
    <source>
        <dbReference type="EMBL" id="TDF91540.1"/>
    </source>
</evidence>
<keyword evidence="5 7" id="KW-1133">Transmembrane helix</keyword>
<gene>
    <name evidence="10" type="ORF">E1809_20655</name>
</gene>
<feature type="region of interest" description="Disordered" evidence="8">
    <location>
        <begin position="1"/>
        <end position="38"/>
    </location>
</feature>
<reference evidence="10 11" key="1">
    <citation type="submission" date="2019-03" db="EMBL/GenBank/DDBJ databases">
        <title>Whole genome sequence of Arthrobacter sp JH1-1.</title>
        <authorList>
            <person name="Trinh H.N."/>
        </authorList>
    </citation>
    <scope>NUCLEOTIDE SEQUENCE [LARGE SCALE GENOMIC DNA]</scope>
    <source>
        <strain evidence="10 11">JH1-1</strain>
    </source>
</reference>
<comment type="similarity">
    <text evidence="7">Belongs to the binding-protein-dependent transport system permease family.</text>
</comment>
<dbReference type="PANTHER" id="PTHR30193:SF37">
    <property type="entry name" value="INNER MEMBRANE ABC TRANSPORTER PERMEASE PROTEIN YCJO"/>
    <property type="match status" value="1"/>
</dbReference>
<dbReference type="PANTHER" id="PTHR30193">
    <property type="entry name" value="ABC TRANSPORTER PERMEASE PROTEIN"/>
    <property type="match status" value="1"/>
</dbReference>
<dbReference type="GO" id="GO:0005886">
    <property type="term" value="C:plasma membrane"/>
    <property type="evidence" value="ECO:0007669"/>
    <property type="project" value="UniProtKB-SubCell"/>
</dbReference>
<dbReference type="EMBL" id="SMRU01000029">
    <property type="protein sequence ID" value="TDF91540.1"/>
    <property type="molecule type" value="Genomic_DNA"/>
</dbReference>
<feature type="transmembrane region" description="Helical" evidence="7">
    <location>
        <begin position="140"/>
        <end position="160"/>
    </location>
</feature>
<accession>A0A4R5KBZ1</accession>
<evidence type="ECO:0000256" key="4">
    <source>
        <dbReference type="ARBA" id="ARBA00022692"/>
    </source>
</evidence>
<evidence type="ECO:0000256" key="7">
    <source>
        <dbReference type="RuleBase" id="RU363032"/>
    </source>
</evidence>
<comment type="caution">
    <text evidence="10">The sequence shown here is derived from an EMBL/GenBank/DDBJ whole genome shotgun (WGS) entry which is preliminary data.</text>
</comment>
<dbReference type="Proteomes" id="UP000295511">
    <property type="component" value="Unassembled WGS sequence"/>
</dbReference>
<keyword evidence="6 7" id="KW-0472">Membrane</keyword>
<evidence type="ECO:0000256" key="2">
    <source>
        <dbReference type="ARBA" id="ARBA00022448"/>
    </source>
</evidence>
<feature type="transmembrane region" description="Helical" evidence="7">
    <location>
        <begin position="44"/>
        <end position="65"/>
    </location>
</feature>
<keyword evidence="11" id="KW-1185">Reference proteome</keyword>
<feature type="transmembrane region" description="Helical" evidence="7">
    <location>
        <begin position="107"/>
        <end position="128"/>
    </location>
</feature>
<evidence type="ECO:0000259" key="9">
    <source>
        <dbReference type="PROSITE" id="PS50928"/>
    </source>
</evidence>
<name>A0A4R5KBZ1_9MICC</name>